<keyword evidence="6" id="KW-0170">Cobalt</keyword>
<reference evidence="10" key="1">
    <citation type="submission" date="2021-01" db="EMBL/GenBank/DDBJ databases">
        <authorList>
            <person name="Corre E."/>
            <person name="Pelletier E."/>
            <person name="Niang G."/>
            <person name="Scheremetjew M."/>
            <person name="Finn R."/>
            <person name="Kale V."/>
            <person name="Holt S."/>
            <person name="Cochrane G."/>
            <person name="Meng A."/>
            <person name="Brown T."/>
            <person name="Cohen L."/>
        </authorList>
    </citation>
    <scope>NUCLEOTIDE SEQUENCE</scope>
    <source>
        <strain evidence="10">MM31A-1</strain>
    </source>
</reference>
<name>A0A7S3PUX9_9STRA</name>
<gene>
    <name evidence="10" type="ORF">CDEB00056_LOCUS1323</name>
</gene>
<evidence type="ECO:0000256" key="1">
    <source>
        <dbReference type="ARBA" id="ARBA00001922"/>
    </source>
</evidence>
<dbReference type="InterPro" id="IPR006158">
    <property type="entry name" value="Cobalamin-bd"/>
</dbReference>
<dbReference type="InterPro" id="IPR006099">
    <property type="entry name" value="MeMalonylCoA_mutase_a/b_cat"/>
</dbReference>
<keyword evidence="3" id="KW-0846">Cobalamin</keyword>
<feature type="region of interest" description="Disordered" evidence="8">
    <location>
        <begin position="33"/>
        <end position="52"/>
    </location>
</feature>
<dbReference type="SUPFAM" id="SSF51703">
    <property type="entry name" value="Cobalamin (vitamin B12)-dependent enzymes"/>
    <property type="match status" value="1"/>
</dbReference>
<evidence type="ECO:0000256" key="2">
    <source>
        <dbReference type="ARBA" id="ARBA00008465"/>
    </source>
</evidence>
<feature type="coiled-coil region" evidence="7">
    <location>
        <begin position="545"/>
        <end position="572"/>
    </location>
</feature>
<dbReference type="GO" id="GO:0031419">
    <property type="term" value="F:cobalamin binding"/>
    <property type="evidence" value="ECO:0007669"/>
    <property type="project" value="UniProtKB-KW"/>
</dbReference>
<dbReference type="PANTHER" id="PTHR48101:SF4">
    <property type="entry name" value="METHYLMALONYL-COA MUTASE, MITOCHONDRIAL"/>
    <property type="match status" value="1"/>
</dbReference>
<dbReference type="Gene3D" id="3.20.20.240">
    <property type="entry name" value="Methylmalonyl-CoA mutase"/>
    <property type="match status" value="1"/>
</dbReference>
<dbReference type="Pfam" id="PF01642">
    <property type="entry name" value="MM_CoA_mutase"/>
    <property type="match status" value="1"/>
</dbReference>
<dbReference type="NCBIfam" id="TIGR00641">
    <property type="entry name" value="acid_CoA_mut_N"/>
    <property type="match status" value="1"/>
</dbReference>
<dbReference type="InterPro" id="IPR006098">
    <property type="entry name" value="MMCoA_mutase_a_cat"/>
</dbReference>
<evidence type="ECO:0000256" key="5">
    <source>
        <dbReference type="ARBA" id="ARBA00023235"/>
    </source>
</evidence>
<dbReference type="FunFam" id="3.20.20.240:FF:000001">
    <property type="entry name" value="Probable methylmalonyl-coa mutase"/>
    <property type="match status" value="1"/>
</dbReference>
<keyword evidence="4" id="KW-0479">Metal-binding</keyword>
<dbReference type="PROSITE" id="PS51332">
    <property type="entry name" value="B12_BINDING"/>
    <property type="match status" value="1"/>
</dbReference>
<dbReference type="InterPro" id="IPR036724">
    <property type="entry name" value="Cobalamin-bd_sf"/>
</dbReference>
<dbReference type="NCBIfam" id="NF006944">
    <property type="entry name" value="PRK09426.1"/>
    <property type="match status" value="1"/>
</dbReference>
<dbReference type="NCBIfam" id="TIGR00640">
    <property type="entry name" value="acid_CoA_mut_C"/>
    <property type="match status" value="1"/>
</dbReference>
<dbReference type="AlphaFoldDB" id="A0A7S3PUX9"/>
<dbReference type="CDD" id="cd03679">
    <property type="entry name" value="MM_CoA_mutase_alpha_like"/>
    <property type="match status" value="1"/>
</dbReference>
<comment type="similarity">
    <text evidence="2">Belongs to the methylmalonyl-CoA mutase family.</text>
</comment>
<sequence>MTRQASMLRHLRSRGFREGGRFRCRTYLSSATTSSSTATNSSSLKSTPTKIKEQAAPFSTTSLQAWEKLAKEEMKKSRSSQTLESLRSERVTPEGIAIQPVYYDYLSNDAEMPGIAPYTRGPYATMYTLRPWTIRQYAGFSTAEESNKFYKQNLKAGQQGLSVAFDLATHRGYDSDHARVKGDVGMAGVPIDSIVDMKMLFDEIPLDKISVSMTMNGAVLPVLGMYIQTAIEQGDENVMAQLRGTVQNDILKEFMVRNTYIYPPQPSMERVVSDIMGFMATEMPKFNTVSISGYHMQEAGADAALELGFTIADGIEYLRTAVDNAKLDVDDIAPRLSFFWGIGMDYYVEIAKMRAARRIWSTLVEKHFQPKNPKSLLLRTHCQTSGYSLTEAQPMNNIIRTTIEALAAIQGGTQSLHTNSYDEAVGLPTTQTARIARNTQLILQEESGIVDVADPWGGSYMMESLTDEMTDKAMKIINEVESSGGMTEYIGSGMAKWRIEESATKKQGRIDSGEDVVVGVNKYRLEGEEQEAQQEVLQIDNSSVREQQIAQLNKLKNERDESEVQKVLVKLEKSARLEHSTSRGDDPNNLLRLSIEAAKARCTLGEISAALENVWGRHKPTSSVVQGAYSASFISQTDGKKSQDEYDRVIEEVKKFEDSEGRRPRILVAKMGQDGHDRGAKVISSGFSDLGFDVDIGPLFSTPEEVVLQALDSDVHVIGISSQAAGHKTLLPALKEELVKKNASHVVVVAGGVIPQQDYDFLLNETKCCEAIFGPGTRITDAAMEVLALIQREGE</sequence>
<dbReference type="InterPro" id="IPR006159">
    <property type="entry name" value="Acid_CoA_mut_C"/>
</dbReference>
<accession>A0A7S3PUX9</accession>
<evidence type="ECO:0000256" key="8">
    <source>
        <dbReference type="SAM" id="MobiDB-lite"/>
    </source>
</evidence>
<dbReference type="Pfam" id="PF02310">
    <property type="entry name" value="B12-binding"/>
    <property type="match status" value="1"/>
</dbReference>
<dbReference type="GO" id="GO:0046872">
    <property type="term" value="F:metal ion binding"/>
    <property type="evidence" value="ECO:0007669"/>
    <property type="project" value="UniProtKB-KW"/>
</dbReference>
<feature type="compositionally biased region" description="Low complexity" evidence="8">
    <location>
        <begin position="33"/>
        <end position="47"/>
    </location>
</feature>
<keyword evidence="7" id="KW-0175">Coiled coil</keyword>
<evidence type="ECO:0000256" key="4">
    <source>
        <dbReference type="ARBA" id="ARBA00022723"/>
    </source>
</evidence>
<keyword evidence="5" id="KW-0413">Isomerase</keyword>
<dbReference type="Gene3D" id="3.40.50.280">
    <property type="entry name" value="Cobalamin-binding domain"/>
    <property type="match status" value="1"/>
</dbReference>
<dbReference type="GO" id="GO:0004494">
    <property type="term" value="F:methylmalonyl-CoA mutase activity"/>
    <property type="evidence" value="ECO:0007669"/>
    <property type="project" value="UniProtKB-EC"/>
</dbReference>
<dbReference type="GO" id="GO:0019678">
    <property type="term" value="P:propionate metabolic process, methylmalonyl pathway"/>
    <property type="evidence" value="ECO:0007669"/>
    <property type="project" value="TreeGrafter"/>
</dbReference>
<dbReference type="InterPro" id="IPR016176">
    <property type="entry name" value="Cbl-dep_enz_cat"/>
</dbReference>
<dbReference type="EMBL" id="HBIO01001844">
    <property type="protein sequence ID" value="CAE0456482.1"/>
    <property type="molecule type" value="Transcribed_RNA"/>
</dbReference>
<evidence type="ECO:0000259" key="9">
    <source>
        <dbReference type="PROSITE" id="PS51332"/>
    </source>
</evidence>
<dbReference type="CDD" id="cd02071">
    <property type="entry name" value="MM_CoA_mut_B12_BD"/>
    <property type="match status" value="1"/>
</dbReference>
<dbReference type="PANTHER" id="PTHR48101">
    <property type="entry name" value="METHYLMALONYL-COA MUTASE, MITOCHONDRIAL-RELATED"/>
    <property type="match status" value="1"/>
</dbReference>
<organism evidence="10">
    <name type="scientific">Chaetoceros debilis</name>
    <dbReference type="NCBI Taxonomy" id="122233"/>
    <lineage>
        <taxon>Eukaryota</taxon>
        <taxon>Sar</taxon>
        <taxon>Stramenopiles</taxon>
        <taxon>Ochrophyta</taxon>
        <taxon>Bacillariophyta</taxon>
        <taxon>Coscinodiscophyceae</taxon>
        <taxon>Chaetocerotophycidae</taxon>
        <taxon>Chaetocerotales</taxon>
        <taxon>Chaetocerotaceae</taxon>
        <taxon>Chaetoceros</taxon>
    </lineage>
</organism>
<protein>
    <recommendedName>
        <fullName evidence="9">B12-binding domain-containing protein</fullName>
    </recommendedName>
</protein>
<feature type="domain" description="B12-binding" evidence="9">
    <location>
        <begin position="663"/>
        <end position="795"/>
    </location>
</feature>
<proteinExistence type="inferred from homology"/>
<evidence type="ECO:0000256" key="6">
    <source>
        <dbReference type="ARBA" id="ARBA00023285"/>
    </source>
</evidence>
<evidence type="ECO:0000313" key="10">
    <source>
        <dbReference type="EMBL" id="CAE0456482.1"/>
    </source>
</evidence>
<dbReference type="GO" id="GO:0005739">
    <property type="term" value="C:mitochondrion"/>
    <property type="evidence" value="ECO:0007669"/>
    <property type="project" value="TreeGrafter"/>
</dbReference>
<evidence type="ECO:0000256" key="3">
    <source>
        <dbReference type="ARBA" id="ARBA00022628"/>
    </source>
</evidence>
<dbReference type="SUPFAM" id="SSF52242">
    <property type="entry name" value="Cobalamin (vitamin B12)-binding domain"/>
    <property type="match status" value="1"/>
</dbReference>
<comment type="cofactor">
    <cofactor evidence="1">
        <name>adenosylcob(III)alamin</name>
        <dbReference type="ChEBI" id="CHEBI:18408"/>
    </cofactor>
</comment>
<evidence type="ECO:0000256" key="7">
    <source>
        <dbReference type="SAM" id="Coils"/>
    </source>
</evidence>